<organism evidence="2">
    <name type="scientific">Lotharella globosa</name>
    <dbReference type="NCBI Taxonomy" id="91324"/>
    <lineage>
        <taxon>Eukaryota</taxon>
        <taxon>Sar</taxon>
        <taxon>Rhizaria</taxon>
        <taxon>Cercozoa</taxon>
        <taxon>Chlorarachniophyceae</taxon>
        <taxon>Lotharella</taxon>
    </lineage>
</organism>
<name>A0A7S3ZEH5_9EUKA</name>
<dbReference type="EMBL" id="HBIV01046874">
    <property type="protein sequence ID" value="CAE0680923.1"/>
    <property type="molecule type" value="Transcribed_RNA"/>
</dbReference>
<evidence type="ECO:0000256" key="1">
    <source>
        <dbReference type="SAM" id="MobiDB-lite"/>
    </source>
</evidence>
<accession>A0A7S3ZEH5</accession>
<proteinExistence type="predicted"/>
<gene>
    <name evidence="2" type="ORF">LGLO00237_LOCUS32710</name>
</gene>
<reference evidence="2" key="1">
    <citation type="submission" date="2021-01" db="EMBL/GenBank/DDBJ databases">
        <authorList>
            <person name="Corre E."/>
            <person name="Pelletier E."/>
            <person name="Niang G."/>
            <person name="Scheremetjew M."/>
            <person name="Finn R."/>
            <person name="Kale V."/>
            <person name="Holt S."/>
            <person name="Cochrane G."/>
            <person name="Meng A."/>
            <person name="Brown T."/>
            <person name="Cohen L."/>
        </authorList>
    </citation>
    <scope>NUCLEOTIDE SEQUENCE</scope>
    <source>
        <strain evidence="2">CCCM811</strain>
    </source>
</reference>
<sequence>MGYDSVASIAVGQAMTEFVRNAHSHCDVLQMNQVMDDHYSLMAVACNPSKNLSSDFDNDGKMLVPSRDVFNPGLWLTICDNLYGSNIFPRTKCLEDVYYRMLTNKNAASTFLNIPHWQAWILPLALDVPKSKGKSVGKMMVYVIGMMSQLIWTTMETKSFDCFVRELRFTLAGSLAVCADASGDLVHQCLKSMATRFHTDILKWAKLPPQEQVKRYKCLQHFIRLIVALGLNVSCSHFRHYDALKTFRVLRKELREVGSKKKKKNGKIKIEYVSHDEMEEEKSANMRRPNQGFGAYSYQPPTPKSHSTKTTSNGSRPSAGSMDDSRSGARVRSQASGTAGQERVEVANDQDLLYLLKVYRFSMRPDDEDDMKGLASRQQLRSSPYMTRVMPNEEHGDALRLSDMRFVLTASNILGIYRGRMGDMKRSITTYGDSNHVCQYEGGVLEEDIELTSHGKRWHRALPEFIKPLEKIQQALKDLKAQDDKFATKAPVDSKIDKRCKKARVELTKEITFVNDTVGFMELMFDRLWALLNTYQVGKLVYQFLAQPDMVKRRKVFSSWEKEKLKTEAVRLKKREKRIGMKLRGSGAAKLLIGKGAKGRKSPEPEMGSQPKLKQHKSPRHARANAHA</sequence>
<evidence type="ECO:0000313" key="2">
    <source>
        <dbReference type="EMBL" id="CAE0680923.1"/>
    </source>
</evidence>
<feature type="compositionally biased region" description="Basic residues" evidence="1">
    <location>
        <begin position="613"/>
        <end position="628"/>
    </location>
</feature>
<feature type="region of interest" description="Disordered" evidence="1">
    <location>
        <begin position="278"/>
        <end position="344"/>
    </location>
</feature>
<protein>
    <submittedName>
        <fullName evidence="2">Uncharacterized protein</fullName>
    </submittedName>
</protein>
<dbReference type="AlphaFoldDB" id="A0A7S3ZEH5"/>
<feature type="region of interest" description="Disordered" evidence="1">
    <location>
        <begin position="590"/>
        <end position="628"/>
    </location>
</feature>